<reference evidence="1" key="1">
    <citation type="journal article" date="2011" name="PLoS Biol.">
        <title>Gene gain and loss during evolution of obligate parasitism in the white rust pathogen of Arabidopsis thaliana.</title>
        <authorList>
            <person name="Kemen E."/>
            <person name="Gardiner A."/>
            <person name="Schultz-Larsen T."/>
            <person name="Kemen A.C."/>
            <person name="Balmuth A.L."/>
            <person name="Robert-Seilaniantz A."/>
            <person name="Bailey K."/>
            <person name="Holub E."/>
            <person name="Studholme D.J."/>
            <person name="Maclean D."/>
            <person name="Jones J.D."/>
        </authorList>
    </citation>
    <scope>NUCLEOTIDE SEQUENCE</scope>
</reference>
<evidence type="ECO:0000313" key="1">
    <source>
        <dbReference type="EMBL" id="CCA27012.1"/>
    </source>
</evidence>
<gene>
    <name evidence="1" type="primary">AlNc14C441G11676</name>
    <name evidence="2" type="synonym">AlNc14C730G12454</name>
    <name evidence="1" type="ORF">ALNC14_131560</name>
    <name evidence="2" type="ORF">ALNC14_139780</name>
</gene>
<dbReference type="HOGENOM" id="CLU_3110376_0_0_1"/>
<dbReference type="EMBL" id="FR824691">
    <property type="protein sequence ID" value="CCA27834.1"/>
    <property type="molecule type" value="Genomic_DNA"/>
</dbReference>
<organism evidence="1">
    <name type="scientific">Albugo laibachii Nc14</name>
    <dbReference type="NCBI Taxonomy" id="890382"/>
    <lineage>
        <taxon>Eukaryota</taxon>
        <taxon>Sar</taxon>
        <taxon>Stramenopiles</taxon>
        <taxon>Oomycota</taxon>
        <taxon>Peronosporomycetes</taxon>
        <taxon>Albuginales</taxon>
        <taxon>Albuginaceae</taxon>
        <taxon>Albugo</taxon>
    </lineage>
</organism>
<dbReference type="EMBL" id="FR824484">
    <property type="protein sequence ID" value="CCA27012.1"/>
    <property type="molecule type" value="Genomic_DNA"/>
</dbReference>
<protein>
    <submittedName>
        <fullName evidence="1">AlNc14C441G11676 protein</fullName>
    </submittedName>
    <submittedName>
        <fullName evidence="2">AlNc14C730G12454 protein</fullName>
    </submittedName>
</protein>
<dbReference type="AlphaFoldDB" id="F0WZT5"/>
<sequence length="51" mass="5782">MRLKLEQMCASRPNILAANDIDPDSHAQPTIARIFSLCQFLNSCIRHCPLK</sequence>
<name>F0WZT5_9STRA</name>
<reference evidence="1" key="2">
    <citation type="submission" date="2011-02" db="EMBL/GenBank/DDBJ databases">
        <authorList>
            <person name="MacLean D."/>
        </authorList>
    </citation>
    <scope>NUCLEOTIDE SEQUENCE</scope>
</reference>
<accession>F0WZT5</accession>
<proteinExistence type="predicted"/>
<evidence type="ECO:0000313" key="2">
    <source>
        <dbReference type="EMBL" id="CCA27834.1"/>
    </source>
</evidence>